<evidence type="ECO:0000313" key="1">
    <source>
        <dbReference type="EMBL" id="RCU58719.1"/>
    </source>
</evidence>
<dbReference type="EMBL" id="QPIG01000001">
    <property type="protein sequence ID" value="RCU58719.1"/>
    <property type="molecule type" value="Genomic_DNA"/>
</dbReference>
<dbReference type="Proteomes" id="UP000252249">
    <property type="component" value="Unassembled WGS sequence"/>
</dbReference>
<evidence type="ECO:0008006" key="3">
    <source>
        <dbReference type="Google" id="ProtNLM"/>
    </source>
</evidence>
<organism evidence="1 2">
    <name type="scientific">Oceanihabitans sediminis</name>
    <dbReference type="NCBI Taxonomy" id="1812012"/>
    <lineage>
        <taxon>Bacteria</taxon>
        <taxon>Pseudomonadati</taxon>
        <taxon>Bacteroidota</taxon>
        <taxon>Flavobacteriia</taxon>
        <taxon>Flavobacteriales</taxon>
        <taxon>Flavobacteriaceae</taxon>
        <taxon>Oceanihabitans</taxon>
    </lineage>
</organism>
<gene>
    <name evidence="1" type="ORF">DU428_04930</name>
</gene>
<comment type="caution">
    <text evidence="1">The sequence shown here is derived from an EMBL/GenBank/DDBJ whole genome shotgun (WGS) entry which is preliminary data.</text>
</comment>
<dbReference type="OrthoDB" id="1466667at2"/>
<evidence type="ECO:0000313" key="2">
    <source>
        <dbReference type="Proteomes" id="UP000252249"/>
    </source>
</evidence>
<reference evidence="1 2" key="1">
    <citation type="submission" date="2018-07" db="EMBL/GenBank/DDBJ databases">
        <title>Oceanihabitans testaceum sp. nov., isolated from marine sediment.</title>
        <authorList>
            <person name="Li C.-M."/>
        </authorList>
    </citation>
    <scope>NUCLEOTIDE SEQUENCE [LARGE SCALE GENOMIC DNA]</scope>
    <source>
        <strain evidence="1 2">S9-10</strain>
    </source>
</reference>
<name>A0A368PA95_9FLAO</name>
<keyword evidence="2" id="KW-1185">Reference proteome</keyword>
<sequence>MRINWNYIKMFVLLVLVVFLYAFSSAKNSKRIVSEPEIQFLGDNNLFITHANVSKLLIQSQQIASNAPKEILDLNKMESALNSNPMIKSAEVYVSVNGELKAEVEQKNPIARISTNTSYYLDDEGGYMPLSTNHAARVPLVTGFVDKNALENIYKIAKKVDEDSFLKKYVIQINQSKDSTIQLKLRQSTFIVHLGDLKQLDKKINNLKVFYQKALKEKTLNDYSKVNLQFDNQVVCTKT</sequence>
<protein>
    <recommendedName>
        <fullName evidence="3">Cell division protein FtsQ</fullName>
    </recommendedName>
</protein>
<dbReference type="AlphaFoldDB" id="A0A368PA95"/>
<accession>A0A368PA95</accession>
<proteinExistence type="predicted"/>